<keyword evidence="2" id="KW-0677">Repeat</keyword>
<dbReference type="AlphaFoldDB" id="A0A6J2SX85"/>
<dbReference type="PANTHER" id="PTHR22806">
    <property type="entry name" value="NUCLEOPORIN NUP37 P37 -RELATED"/>
    <property type="match status" value="1"/>
</dbReference>
<keyword evidence="3" id="KW-1185">Reference proteome</keyword>
<dbReference type="SMART" id="SM00320">
    <property type="entry name" value="WD40"/>
    <property type="match status" value="3"/>
</dbReference>
<proteinExistence type="predicted"/>
<dbReference type="SUPFAM" id="SSF50978">
    <property type="entry name" value="WD40 repeat-like"/>
    <property type="match status" value="1"/>
</dbReference>
<keyword evidence="1" id="KW-0853">WD repeat</keyword>
<dbReference type="GO" id="GO:0031080">
    <property type="term" value="C:nuclear pore outer ring"/>
    <property type="evidence" value="ECO:0007669"/>
    <property type="project" value="InterPro"/>
</dbReference>
<dbReference type="PROSITE" id="PS00678">
    <property type="entry name" value="WD_REPEATS_1"/>
    <property type="match status" value="1"/>
</dbReference>
<evidence type="ECO:0000256" key="2">
    <source>
        <dbReference type="ARBA" id="ARBA00022737"/>
    </source>
</evidence>
<dbReference type="InterPro" id="IPR001680">
    <property type="entry name" value="WD40_rpt"/>
</dbReference>
<dbReference type="InterPro" id="IPR037626">
    <property type="entry name" value="NUP37"/>
</dbReference>
<evidence type="ECO:0000313" key="4">
    <source>
        <dbReference type="RefSeq" id="XP_030369191.1"/>
    </source>
</evidence>
<evidence type="ECO:0000313" key="3">
    <source>
        <dbReference type="Proteomes" id="UP000504634"/>
    </source>
</evidence>
<dbReference type="InterPro" id="IPR036322">
    <property type="entry name" value="WD40_repeat_dom_sf"/>
</dbReference>
<name>A0A6J2SX85_DROLE</name>
<dbReference type="Proteomes" id="UP000504634">
    <property type="component" value="Unplaced"/>
</dbReference>
<protein>
    <submittedName>
        <fullName evidence="4">Nucleoporin Nup37-like</fullName>
    </submittedName>
</protein>
<dbReference type="OrthoDB" id="340259at2759"/>
<dbReference type="Gene3D" id="2.130.10.10">
    <property type="entry name" value="YVTN repeat-like/Quinoprotein amine dehydrogenase"/>
    <property type="match status" value="1"/>
</dbReference>
<accession>A0A6J2SX85</accession>
<reference evidence="4" key="1">
    <citation type="submission" date="2025-08" db="UniProtKB">
        <authorList>
            <consortium name="RefSeq"/>
        </authorList>
    </citation>
    <scope>IDENTIFICATION</scope>
    <source>
        <strain evidence="4">11010-0011.00</strain>
        <tissue evidence="4">Whole body</tissue>
    </source>
</reference>
<dbReference type="PANTHER" id="PTHR22806:SF0">
    <property type="entry name" value="NUCLEOPORIN NUP37"/>
    <property type="match status" value="1"/>
</dbReference>
<dbReference type="InterPro" id="IPR019775">
    <property type="entry name" value="WD40_repeat_CS"/>
</dbReference>
<gene>
    <name evidence="4" type="primary">LOC115620198</name>
</gene>
<dbReference type="RefSeq" id="XP_030369191.1">
    <property type="nucleotide sequence ID" value="XM_030513331.1"/>
</dbReference>
<dbReference type="GeneID" id="115620198"/>
<evidence type="ECO:0000256" key="1">
    <source>
        <dbReference type="ARBA" id="ARBA00022574"/>
    </source>
</evidence>
<sequence length="331" mass="36714">MENETRSHHSYSYKEVINAFAIFHNPFGKDIFCVALELELRLQWIELPQNIGEDINLIDVASMILSDDGARCHALKFSPDTSLARIPYKVKLAAPHGLMNLSVFYTDLKSNTTIQHLKGGHTWFINDVAWACGGDMLASVSDDCCCVVWDLNAASGDENVGRFRLSSEGTAVMSHPTDSNLVIVAEKKGAIQIFNLRTKESTRLIQTPTGPLTSIDWHLRGEKVLLLAALAGGSTYIWDVGNPSRPLNAKKIHDTDGIDVRFRKNCADIMIASVGKPGKTLYVVRNQSNEILLTFSMNYYGGVAWYPNSNYIALAAGKHLHFWKIPQSSTK</sequence>
<organism evidence="3 4">
    <name type="scientific">Drosophila lebanonensis</name>
    <name type="common">Fruit fly</name>
    <name type="synonym">Scaptodrosophila lebanonensis</name>
    <dbReference type="NCBI Taxonomy" id="7225"/>
    <lineage>
        <taxon>Eukaryota</taxon>
        <taxon>Metazoa</taxon>
        <taxon>Ecdysozoa</taxon>
        <taxon>Arthropoda</taxon>
        <taxon>Hexapoda</taxon>
        <taxon>Insecta</taxon>
        <taxon>Pterygota</taxon>
        <taxon>Neoptera</taxon>
        <taxon>Endopterygota</taxon>
        <taxon>Diptera</taxon>
        <taxon>Brachycera</taxon>
        <taxon>Muscomorpha</taxon>
        <taxon>Ephydroidea</taxon>
        <taxon>Drosophilidae</taxon>
        <taxon>Scaptodrosophila</taxon>
    </lineage>
</organism>
<dbReference type="InterPro" id="IPR015943">
    <property type="entry name" value="WD40/YVTN_repeat-like_dom_sf"/>
</dbReference>
<dbReference type="Pfam" id="PF00400">
    <property type="entry name" value="WD40"/>
    <property type="match status" value="1"/>
</dbReference>